<gene>
    <name evidence="1" type="ORF">C7I85_03015</name>
</gene>
<organism evidence="1 2">
    <name type="scientific">Pseudaminobacter soli</name>
    <name type="common">ex Li et al. 2025</name>
    <dbReference type="NCBI Taxonomy" id="1295366"/>
    <lineage>
        <taxon>Bacteria</taxon>
        <taxon>Pseudomonadati</taxon>
        <taxon>Pseudomonadota</taxon>
        <taxon>Alphaproteobacteria</taxon>
        <taxon>Hyphomicrobiales</taxon>
        <taxon>Phyllobacteriaceae</taxon>
        <taxon>Pseudaminobacter</taxon>
    </lineage>
</organism>
<keyword evidence="2" id="KW-1185">Reference proteome</keyword>
<dbReference type="RefSeq" id="WP_106722448.1">
    <property type="nucleotide sequence ID" value="NZ_PXYL01000001.1"/>
</dbReference>
<evidence type="ECO:0000313" key="2">
    <source>
        <dbReference type="Proteomes" id="UP000240653"/>
    </source>
</evidence>
<reference evidence="1 2" key="1">
    <citation type="submission" date="2018-03" db="EMBL/GenBank/DDBJ databases">
        <title>The draft genome of Mesorhizobium soli JCM 19897.</title>
        <authorList>
            <person name="Li L."/>
            <person name="Liu L."/>
            <person name="Liang L."/>
            <person name="Wang T."/>
            <person name="Zhang X."/>
        </authorList>
    </citation>
    <scope>NUCLEOTIDE SEQUENCE [LARGE SCALE GENOMIC DNA]</scope>
    <source>
        <strain evidence="1 2">JCM 19897</strain>
    </source>
</reference>
<name>A0A2P7SNU9_9HYPH</name>
<sequence>MGKHVLIMGLLMGAILLPSQTWPEELPALKSVHVELPSGDSQFPGGAGADAINNNCLACHSADMVLNQPALPRATWEAEVHKMINAYKAPIDNADIAPIVDYLARTKGTN</sequence>
<accession>A0A2P7SNU9</accession>
<dbReference type="OrthoDB" id="9789237at2"/>
<evidence type="ECO:0000313" key="1">
    <source>
        <dbReference type="EMBL" id="PSJ64091.1"/>
    </source>
</evidence>
<proteinExistence type="predicted"/>
<dbReference type="InterPro" id="IPR036909">
    <property type="entry name" value="Cyt_c-like_dom_sf"/>
</dbReference>
<dbReference type="GO" id="GO:0009055">
    <property type="term" value="F:electron transfer activity"/>
    <property type="evidence" value="ECO:0007669"/>
    <property type="project" value="InterPro"/>
</dbReference>
<dbReference type="EMBL" id="PXYL01000001">
    <property type="protein sequence ID" value="PSJ64091.1"/>
    <property type="molecule type" value="Genomic_DNA"/>
</dbReference>
<protein>
    <submittedName>
        <fullName evidence="1">Sulfite:cytochrome C oxidoreductase subunit b</fullName>
    </submittedName>
</protein>
<dbReference type="Gene3D" id="1.10.760.10">
    <property type="entry name" value="Cytochrome c-like domain"/>
    <property type="match status" value="1"/>
</dbReference>
<dbReference type="SUPFAM" id="SSF46626">
    <property type="entry name" value="Cytochrome c"/>
    <property type="match status" value="1"/>
</dbReference>
<comment type="caution">
    <text evidence="1">The sequence shown here is derived from an EMBL/GenBank/DDBJ whole genome shotgun (WGS) entry which is preliminary data.</text>
</comment>
<dbReference type="GO" id="GO:0020037">
    <property type="term" value="F:heme binding"/>
    <property type="evidence" value="ECO:0007669"/>
    <property type="project" value="InterPro"/>
</dbReference>
<dbReference type="Proteomes" id="UP000240653">
    <property type="component" value="Unassembled WGS sequence"/>
</dbReference>
<dbReference type="AlphaFoldDB" id="A0A2P7SNU9"/>